<keyword evidence="1" id="KW-0175">Coiled coil</keyword>
<accession>A0A8J3SK19</accession>
<name>A0A8J3SK19_9ACTN</name>
<organism evidence="2 3">
    <name type="scientific">Planobispora siamensis</name>
    <dbReference type="NCBI Taxonomy" id="936338"/>
    <lineage>
        <taxon>Bacteria</taxon>
        <taxon>Bacillati</taxon>
        <taxon>Actinomycetota</taxon>
        <taxon>Actinomycetes</taxon>
        <taxon>Streptosporangiales</taxon>
        <taxon>Streptosporangiaceae</taxon>
        <taxon>Planobispora</taxon>
    </lineage>
</organism>
<dbReference type="EMBL" id="BOOJ01000057">
    <property type="protein sequence ID" value="GIH95906.1"/>
    <property type="molecule type" value="Genomic_DNA"/>
</dbReference>
<sequence>MSKDEELQQVEADLERLRAEVTALRDQLGDLGPTDSVERSQLIYMADEQEGLISELEARREALLSASGEG</sequence>
<evidence type="ECO:0000313" key="3">
    <source>
        <dbReference type="Proteomes" id="UP000619788"/>
    </source>
</evidence>
<protein>
    <submittedName>
        <fullName evidence="2">Uncharacterized protein</fullName>
    </submittedName>
</protein>
<reference evidence="2 3" key="1">
    <citation type="submission" date="2021-01" db="EMBL/GenBank/DDBJ databases">
        <title>Whole genome shotgun sequence of Planobispora siamensis NBRC 107568.</title>
        <authorList>
            <person name="Komaki H."/>
            <person name="Tamura T."/>
        </authorList>
    </citation>
    <scope>NUCLEOTIDE SEQUENCE [LARGE SCALE GENOMIC DNA]</scope>
    <source>
        <strain evidence="2 3">NBRC 107568</strain>
    </source>
</reference>
<dbReference type="RefSeq" id="WP_204067973.1">
    <property type="nucleotide sequence ID" value="NZ_BOOJ01000057.1"/>
</dbReference>
<evidence type="ECO:0000313" key="2">
    <source>
        <dbReference type="EMBL" id="GIH95906.1"/>
    </source>
</evidence>
<evidence type="ECO:0000256" key="1">
    <source>
        <dbReference type="SAM" id="Coils"/>
    </source>
</evidence>
<comment type="caution">
    <text evidence="2">The sequence shown here is derived from an EMBL/GenBank/DDBJ whole genome shotgun (WGS) entry which is preliminary data.</text>
</comment>
<feature type="coiled-coil region" evidence="1">
    <location>
        <begin position="7"/>
        <end position="66"/>
    </location>
</feature>
<keyword evidence="3" id="KW-1185">Reference proteome</keyword>
<dbReference type="AlphaFoldDB" id="A0A8J3SK19"/>
<gene>
    <name evidence="2" type="ORF">Psi01_65360</name>
</gene>
<proteinExistence type="predicted"/>
<dbReference type="Proteomes" id="UP000619788">
    <property type="component" value="Unassembled WGS sequence"/>
</dbReference>